<sequence>MRFFIIVSAVLVGYVSAQAQCFDAGDCILSGGGQCVKDANQLLGLDPSKAPTLQVFSAMEFKYYEIEECFGNSRAFDFARFGGMVASRPSGSTSAGRMCYAADTWEGSMCR</sequence>
<evidence type="ECO:0000313" key="1">
    <source>
        <dbReference type="EMBL" id="QBZ55115.1"/>
    </source>
</evidence>
<dbReference type="AlphaFoldDB" id="A0A4V1C546"/>
<proteinExistence type="predicted"/>
<gene>
    <name evidence="1" type="ORF">PoMZ_00007</name>
</gene>
<protein>
    <submittedName>
        <fullName evidence="1">Uncharacterized protein</fullName>
    </submittedName>
</protein>
<reference evidence="1 2" key="1">
    <citation type="journal article" date="2019" name="Mol. Biol. Evol.">
        <title>Blast fungal genomes show frequent chromosomal changes, gene gains and losses, and effector gene turnover.</title>
        <authorList>
            <person name="Gomez Luciano L.B."/>
            <person name="Jason Tsai I."/>
            <person name="Chuma I."/>
            <person name="Tosa Y."/>
            <person name="Chen Y.H."/>
            <person name="Li J.Y."/>
            <person name="Li M.Y."/>
            <person name="Jade Lu M.Y."/>
            <person name="Nakayashiki H."/>
            <person name="Li W.H."/>
        </authorList>
    </citation>
    <scope>NUCLEOTIDE SEQUENCE [LARGE SCALE GENOMIC DNA]</scope>
    <source>
        <strain evidence="1">MZ5-1-6</strain>
    </source>
</reference>
<organism evidence="1 2">
    <name type="scientific">Pyricularia oryzae</name>
    <name type="common">Rice blast fungus</name>
    <name type="synonym">Magnaporthe oryzae</name>
    <dbReference type="NCBI Taxonomy" id="318829"/>
    <lineage>
        <taxon>Eukaryota</taxon>
        <taxon>Fungi</taxon>
        <taxon>Dikarya</taxon>
        <taxon>Ascomycota</taxon>
        <taxon>Pezizomycotina</taxon>
        <taxon>Sordariomycetes</taxon>
        <taxon>Sordariomycetidae</taxon>
        <taxon>Magnaporthales</taxon>
        <taxon>Pyriculariaceae</taxon>
        <taxon>Pyricularia</taxon>
    </lineage>
</organism>
<name>A0A4V1C546_PYROR</name>
<evidence type="ECO:0000313" key="2">
    <source>
        <dbReference type="Proteomes" id="UP000294847"/>
    </source>
</evidence>
<dbReference type="EMBL" id="CP034205">
    <property type="protein sequence ID" value="QBZ55115.1"/>
    <property type="molecule type" value="Genomic_DNA"/>
</dbReference>
<dbReference type="Proteomes" id="UP000294847">
    <property type="component" value="Chromosome 2"/>
</dbReference>
<accession>A0A4V1C546</accession>